<keyword evidence="4" id="KW-0808">Transferase</keyword>
<keyword evidence="5 8" id="KW-0812">Transmembrane</keyword>
<gene>
    <name evidence="11" type="ORF">MNB_ARC-1_1097</name>
</gene>
<accession>A0A3B1DSE2</accession>
<evidence type="ECO:0000256" key="7">
    <source>
        <dbReference type="ARBA" id="ARBA00023136"/>
    </source>
</evidence>
<dbReference type="InterPro" id="IPR012549">
    <property type="entry name" value="EptA-like_N"/>
</dbReference>
<dbReference type="GO" id="GO:0009244">
    <property type="term" value="P:lipopolysaccharide core region biosynthetic process"/>
    <property type="evidence" value="ECO:0007669"/>
    <property type="project" value="TreeGrafter"/>
</dbReference>
<evidence type="ECO:0000256" key="3">
    <source>
        <dbReference type="ARBA" id="ARBA00022519"/>
    </source>
</evidence>
<name>A0A3B1DSE2_9ZZZZ</name>
<dbReference type="InterPro" id="IPR058130">
    <property type="entry name" value="PEA_transf_C"/>
</dbReference>
<dbReference type="PANTHER" id="PTHR30443:SF0">
    <property type="entry name" value="PHOSPHOETHANOLAMINE TRANSFERASE EPTA"/>
    <property type="match status" value="1"/>
</dbReference>
<evidence type="ECO:0000259" key="9">
    <source>
        <dbReference type="Pfam" id="PF00884"/>
    </source>
</evidence>
<evidence type="ECO:0000256" key="6">
    <source>
        <dbReference type="ARBA" id="ARBA00022989"/>
    </source>
</evidence>
<dbReference type="EMBL" id="UOYO01000017">
    <property type="protein sequence ID" value="VAY86889.1"/>
    <property type="molecule type" value="Genomic_DNA"/>
</dbReference>
<evidence type="ECO:0000313" key="11">
    <source>
        <dbReference type="EMBL" id="VAY86889.1"/>
    </source>
</evidence>
<evidence type="ECO:0000259" key="10">
    <source>
        <dbReference type="Pfam" id="PF08019"/>
    </source>
</evidence>
<dbReference type="Gene3D" id="3.40.720.10">
    <property type="entry name" value="Alkaline Phosphatase, subunit A"/>
    <property type="match status" value="1"/>
</dbReference>
<evidence type="ECO:0000256" key="5">
    <source>
        <dbReference type="ARBA" id="ARBA00022692"/>
    </source>
</evidence>
<reference evidence="11" key="1">
    <citation type="submission" date="2018-10" db="EMBL/GenBank/DDBJ databases">
        <authorList>
            <person name="Aoki K."/>
        </authorList>
    </citation>
    <scope>NUCLEOTIDE SEQUENCE</scope>
</reference>
<dbReference type="CDD" id="cd16017">
    <property type="entry name" value="LptA"/>
    <property type="match status" value="1"/>
</dbReference>
<proteinExistence type="predicted"/>
<keyword evidence="3" id="KW-0997">Cell inner membrane</keyword>
<dbReference type="AlphaFoldDB" id="A0A3B1DSE2"/>
<dbReference type="InterPro" id="IPR040423">
    <property type="entry name" value="PEA_transferase"/>
</dbReference>
<feature type="transmembrane region" description="Helical" evidence="8">
    <location>
        <begin position="51"/>
        <end position="70"/>
    </location>
</feature>
<feature type="transmembrane region" description="Helical" evidence="8">
    <location>
        <begin position="21"/>
        <end position="39"/>
    </location>
</feature>
<organism evidence="11">
    <name type="scientific">hydrothermal vent metagenome</name>
    <dbReference type="NCBI Taxonomy" id="652676"/>
    <lineage>
        <taxon>unclassified sequences</taxon>
        <taxon>metagenomes</taxon>
        <taxon>ecological metagenomes</taxon>
    </lineage>
</organism>
<dbReference type="Pfam" id="PF08019">
    <property type="entry name" value="EptA_B_N"/>
    <property type="match status" value="1"/>
</dbReference>
<dbReference type="InterPro" id="IPR000917">
    <property type="entry name" value="Sulfatase_N"/>
</dbReference>
<dbReference type="InterPro" id="IPR017850">
    <property type="entry name" value="Alkaline_phosphatase_core_sf"/>
</dbReference>
<dbReference type="SUPFAM" id="SSF53649">
    <property type="entry name" value="Alkaline phosphatase-like"/>
    <property type="match status" value="1"/>
</dbReference>
<dbReference type="Pfam" id="PF00884">
    <property type="entry name" value="Sulfatase"/>
    <property type="match status" value="1"/>
</dbReference>
<dbReference type="GO" id="GO:0005886">
    <property type="term" value="C:plasma membrane"/>
    <property type="evidence" value="ECO:0007669"/>
    <property type="project" value="UniProtKB-SubCell"/>
</dbReference>
<protein>
    <submittedName>
        <fullName evidence="11">Membrane protein</fullName>
    </submittedName>
</protein>
<keyword evidence="7 8" id="KW-0472">Membrane</keyword>
<evidence type="ECO:0000256" key="4">
    <source>
        <dbReference type="ARBA" id="ARBA00022679"/>
    </source>
</evidence>
<dbReference type="GO" id="GO:0016776">
    <property type="term" value="F:phosphotransferase activity, phosphate group as acceptor"/>
    <property type="evidence" value="ECO:0007669"/>
    <property type="project" value="TreeGrafter"/>
</dbReference>
<comment type="subcellular location">
    <subcellularLocation>
        <location evidence="1">Cell inner membrane</location>
        <topology evidence="1">Multi-pass membrane protein</topology>
    </subcellularLocation>
</comment>
<evidence type="ECO:0000256" key="1">
    <source>
        <dbReference type="ARBA" id="ARBA00004429"/>
    </source>
</evidence>
<sequence>MVLNIIHTDATESLPLFSTQMLPYIFFLAVVPIILISMIKIKYKNKIKHILTSIVTIILAFIIALSITYISFKELHRAANLSNKYILYSLVPVNYLAAIIDVAKKTIIPMLNFDAIPDKNITATIIKKDDLVVVLAIGEAVRQKNLSLYGYARVNTTPLLSKIKNLYTLNGNARLGSTLYALKEILRKDDIKLTHITNTAGIKTNCYVNYTMYDNCSVGEIKAIAVRYNNSYDEDVIPLMEKNLNGYKNGYNFIVLHLGGGAHGPIYSHRHPKKYNILNPICNNPDMLNVCTKEERYNSYDNAMLYQDYVVSQIISKLDNSKVPYIFIYVSDHGESLGEDGYVFHGMPPGMQLPPEQANIALLVKASMPIEIIKKSAYTQPDIFDTILSLFNIKIKDFNKNGNFINKQ</sequence>
<feature type="domain" description="Sulfatase N-terminal" evidence="9">
    <location>
        <begin position="133"/>
        <end position="393"/>
    </location>
</feature>
<evidence type="ECO:0000256" key="2">
    <source>
        <dbReference type="ARBA" id="ARBA00022475"/>
    </source>
</evidence>
<feature type="domain" description="Phosphoethanolamine transferase N-terminal" evidence="10">
    <location>
        <begin position="1"/>
        <end position="106"/>
    </location>
</feature>
<keyword evidence="6 8" id="KW-1133">Transmembrane helix</keyword>
<evidence type="ECO:0000256" key="8">
    <source>
        <dbReference type="SAM" id="Phobius"/>
    </source>
</evidence>
<keyword evidence="2" id="KW-1003">Cell membrane</keyword>
<dbReference type="PANTHER" id="PTHR30443">
    <property type="entry name" value="INNER MEMBRANE PROTEIN"/>
    <property type="match status" value="1"/>
</dbReference>